<evidence type="ECO:0000259" key="9">
    <source>
        <dbReference type="Pfam" id="PF04095"/>
    </source>
</evidence>
<evidence type="ECO:0000313" key="12">
    <source>
        <dbReference type="Proteomes" id="UP000053263"/>
    </source>
</evidence>
<evidence type="ECO:0000256" key="4">
    <source>
        <dbReference type="ARBA" id="ARBA00022553"/>
    </source>
</evidence>
<dbReference type="GO" id="GO:0034355">
    <property type="term" value="P:NAD+ biosynthetic process via the salvage pathway"/>
    <property type="evidence" value="ECO:0007669"/>
    <property type="project" value="TreeGrafter"/>
</dbReference>
<keyword evidence="5 8" id="KW-0436">Ligase</keyword>
<evidence type="ECO:0000313" key="11">
    <source>
        <dbReference type="EMBL" id="KII84461.1"/>
    </source>
</evidence>
<comment type="PTM">
    <text evidence="8">Transiently phosphorylated on a His residue during the reaction cycle. Phosphorylation strongly increases the affinity for substrates and increases the rate of nicotinate D-ribonucleotide production. Dephosphorylation regenerates the low-affinity form of the enzyme, leading to product release.</text>
</comment>
<comment type="function">
    <text evidence="8">Catalyzes the synthesis of beta-nicotinate D-ribonucleotide from nicotinate and 5-phospho-D-ribose 1-phosphate at the expense of ATP.</text>
</comment>
<evidence type="ECO:0000256" key="2">
    <source>
        <dbReference type="ARBA" id="ARBA00010897"/>
    </source>
</evidence>
<dbReference type="NCBIfam" id="TIGR01514">
    <property type="entry name" value="NAPRTase"/>
    <property type="match status" value="1"/>
</dbReference>
<dbReference type="InterPro" id="IPR007229">
    <property type="entry name" value="Nic_PRibTrfase-Fam"/>
</dbReference>
<sequence>MSENVAIGVPGSILDTDLYKLTMQQAVLHHFPDVLATYRFTHRSKDVHFTKESIAEFQSAVSQFGGMALTTSERKWLEQTCPFFTTAYLEYLSSFRFKTEQVSITFVPLSDGSQYGDVAIEATGPWVETILWEIPLMSCLSEIFFRVVDTDWTYDGQADIAYQKAKSLLEAGCAFSEFGTRRRRSFRTQDLVIEQIIQAARDVHGTGKVTGTSNVHLAQKHGIAPVGTIAHEWFMGIAALKGYENANSWALDLWESVYHNSLLIALTDTFSTDAFFKNFTTDIPRAKRWQALRQDSGDPFAFAPRVKEVYERMGIDYTDKFLVFSDALDLEKALALKNQCDRLGIKSSFGIGTFLTNDFRKVSDPAEKSKALNMVIKLSSVNGKPCVKISDDLLKNTGDQHAVNLVKDIFGLPKV</sequence>
<dbReference type="Pfam" id="PF04095">
    <property type="entry name" value="NAPRTase"/>
    <property type="match status" value="1"/>
</dbReference>
<dbReference type="SUPFAM" id="SSF54675">
    <property type="entry name" value="Nicotinate/Quinolinate PRTase N-terminal domain-like"/>
    <property type="match status" value="1"/>
</dbReference>
<dbReference type="HAMAP" id="MF_00570">
    <property type="entry name" value="NAPRTase"/>
    <property type="match status" value="1"/>
</dbReference>
<dbReference type="GO" id="GO:0005829">
    <property type="term" value="C:cytosol"/>
    <property type="evidence" value="ECO:0007669"/>
    <property type="project" value="TreeGrafter"/>
</dbReference>
<name>A0A0C9SKW8_PLICR</name>
<evidence type="ECO:0000256" key="3">
    <source>
        <dbReference type="ARBA" id="ARBA00013236"/>
    </source>
</evidence>
<comment type="catalytic activity">
    <reaction evidence="7 8">
        <text>5-phospho-alpha-D-ribose 1-diphosphate + nicotinate + ATP + H2O = nicotinate beta-D-ribonucleotide + ADP + phosphate + diphosphate</text>
        <dbReference type="Rhea" id="RHEA:36163"/>
        <dbReference type="ChEBI" id="CHEBI:15377"/>
        <dbReference type="ChEBI" id="CHEBI:30616"/>
        <dbReference type="ChEBI" id="CHEBI:32544"/>
        <dbReference type="ChEBI" id="CHEBI:33019"/>
        <dbReference type="ChEBI" id="CHEBI:43474"/>
        <dbReference type="ChEBI" id="CHEBI:57502"/>
        <dbReference type="ChEBI" id="CHEBI:58017"/>
        <dbReference type="ChEBI" id="CHEBI:456216"/>
        <dbReference type="EC" id="6.3.4.21"/>
    </reaction>
</comment>
<dbReference type="InterPro" id="IPR041525">
    <property type="entry name" value="N/Namide_PRibTrfase"/>
</dbReference>
<comment type="similarity">
    <text evidence="2 8">Belongs to the NAPRTase family.</text>
</comment>
<dbReference type="AlphaFoldDB" id="A0A0C9SKW8"/>
<keyword evidence="12" id="KW-1185">Reference proteome</keyword>
<dbReference type="NCBIfam" id="NF003704">
    <property type="entry name" value="PRK05321.1"/>
    <property type="match status" value="1"/>
</dbReference>
<keyword evidence="4" id="KW-0597">Phosphoprotein</keyword>
<accession>A0A0C9SKW8</accession>
<dbReference type="PANTHER" id="PTHR11098">
    <property type="entry name" value="NICOTINATE PHOSPHORIBOSYLTRANSFERASE"/>
    <property type="match status" value="1"/>
</dbReference>
<feature type="domain" description="Nicotinate/nicotinamide phosphoribosyltransferase" evidence="9">
    <location>
        <begin position="173"/>
        <end position="413"/>
    </location>
</feature>
<evidence type="ECO:0000256" key="6">
    <source>
        <dbReference type="ARBA" id="ARBA00022642"/>
    </source>
</evidence>
<dbReference type="HOGENOM" id="CLU_030991_0_0_1"/>
<dbReference type="OrthoDB" id="193380at2759"/>
<organism evidence="11 12">
    <name type="scientific">Plicaturopsis crispa FD-325 SS-3</name>
    <dbReference type="NCBI Taxonomy" id="944288"/>
    <lineage>
        <taxon>Eukaryota</taxon>
        <taxon>Fungi</taxon>
        <taxon>Dikarya</taxon>
        <taxon>Basidiomycota</taxon>
        <taxon>Agaricomycotina</taxon>
        <taxon>Agaricomycetes</taxon>
        <taxon>Agaricomycetidae</taxon>
        <taxon>Amylocorticiales</taxon>
        <taxon>Amylocorticiaceae</taxon>
        <taxon>Plicatura</taxon>
        <taxon>Plicaturopsis crispa</taxon>
    </lineage>
</organism>
<dbReference type="Pfam" id="PF17767">
    <property type="entry name" value="NAPRTase_N"/>
    <property type="match status" value="1"/>
</dbReference>
<dbReference type="EMBL" id="KN832571">
    <property type="protein sequence ID" value="KII84461.1"/>
    <property type="molecule type" value="Genomic_DNA"/>
</dbReference>
<keyword evidence="6 8" id="KW-0662">Pyridine nucleotide biosynthesis</keyword>
<dbReference type="EC" id="6.3.4.21" evidence="3 8"/>
<proteinExistence type="inferred from homology"/>
<dbReference type="GO" id="GO:0004516">
    <property type="term" value="F:nicotinate phosphoribosyltransferase activity"/>
    <property type="evidence" value="ECO:0007669"/>
    <property type="project" value="UniProtKB-UniRule"/>
</dbReference>
<protein>
    <recommendedName>
        <fullName evidence="3 8">Nicotinate phosphoribosyltransferase</fullName>
        <ecNumber evidence="3 8">6.3.4.21</ecNumber>
    </recommendedName>
</protein>
<dbReference type="PIRSF" id="PIRSF000484">
    <property type="entry name" value="NAPRT"/>
    <property type="match status" value="1"/>
</dbReference>
<evidence type="ECO:0000256" key="1">
    <source>
        <dbReference type="ARBA" id="ARBA00004952"/>
    </source>
</evidence>
<reference evidence="11 12" key="1">
    <citation type="submission" date="2014-06" db="EMBL/GenBank/DDBJ databases">
        <title>Evolutionary Origins and Diversification of the Mycorrhizal Mutualists.</title>
        <authorList>
            <consortium name="DOE Joint Genome Institute"/>
            <consortium name="Mycorrhizal Genomics Consortium"/>
            <person name="Kohler A."/>
            <person name="Kuo A."/>
            <person name="Nagy L.G."/>
            <person name="Floudas D."/>
            <person name="Copeland A."/>
            <person name="Barry K.W."/>
            <person name="Cichocki N."/>
            <person name="Veneault-Fourrey C."/>
            <person name="LaButti K."/>
            <person name="Lindquist E.A."/>
            <person name="Lipzen A."/>
            <person name="Lundell T."/>
            <person name="Morin E."/>
            <person name="Murat C."/>
            <person name="Riley R."/>
            <person name="Ohm R."/>
            <person name="Sun H."/>
            <person name="Tunlid A."/>
            <person name="Henrissat B."/>
            <person name="Grigoriev I.V."/>
            <person name="Hibbett D.S."/>
            <person name="Martin F."/>
        </authorList>
    </citation>
    <scope>NUCLEOTIDE SEQUENCE [LARGE SCALE GENOMIC DNA]</scope>
    <source>
        <strain evidence="11 12">FD-325 SS-3</strain>
    </source>
</reference>
<dbReference type="Proteomes" id="UP000053263">
    <property type="component" value="Unassembled WGS sequence"/>
</dbReference>
<evidence type="ECO:0000256" key="5">
    <source>
        <dbReference type="ARBA" id="ARBA00022598"/>
    </source>
</evidence>
<gene>
    <name evidence="11" type="ORF">PLICRDRAFT_117879</name>
</gene>
<comment type="pathway">
    <text evidence="1 8">Cofactor biosynthesis; NAD(+) biosynthesis; nicotinate D-ribonucleotide from nicotinate: step 1/1.</text>
</comment>
<dbReference type="PANTHER" id="PTHR11098:SF1">
    <property type="entry name" value="NICOTINATE PHOSPHORIBOSYLTRANSFERASE"/>
    <property type="match status" value="1"/>
</dbReference>
<dbReference type="UniPathway" id="UPA00253">
    <property type="reaction ID" value="UER00457"/>
</dbReference>
<evidence type="ECO:0000256" key="7">
    <source>
        <dbReference type="ARBA" id="ARBA00048668"/>
    </source>
</evidence>
<dbReference type="InterPro" id="IPR036068">
    <property type="entry name" value="Nicotinate_pribotase-like_C"/>
</dbReference>
<evidence type="ECO:0000256" key="8">
    <source>
        <dbReference type="RuleBase" id="RU003838"/>
    </source>
</evidence>
<evidence type="ECO:0000259" key="10">
    <source>
        <dbReference type="Pfam" id="PF17767"/>
    </source>
</evidence>
<dbReference type="InterPro" id="IPR040727">
    <property type="entry name" value="NAPRTase_N"/>
</dbReference>
<dbReference type="SUPFAM" id="SSF51690">
    <property type="entry name" value="Nicotinate/Quinolinate PRTase C-terminal domain-like"/>
    <property type="match status" value="1"/>
</dbReference>
<dbReference type="InterPro" id="IPR006406">
    <property type="entry name" value="Nic_PRibTrfase"/>
</dbReference>
<dbReference type="Gene3D" id="3.20.140.10">
    <property type="entry name" value="nicotinate phosphoribosyltransferase"/>
    <property type="match status" value="1"/>
</dbReference>
<feature type="domain" description="Nicotinate phosphoribosyltransferase N-terminal" evidence="10">
    <location>
        <begin position="14"/>
        <end position="141"/>
    </location>
</feature>